<dbReference type="Proteomes" id="UP000754883">
    <property type="component" value="Unassembled WGS sequence"/>
</dbReference>
<dbReference type="AlphaFoldDB" id="A0A9N9U814"/>
<keyword evidence="3" id="KW-1185">Reference proteome</keyword>
<organism evidence="2 3">
    <name type="scientific">Clonostachys byssicola</name>
    <dbReference type="NCBI Taxonomy" id="160290"/>
    <lineage>
        <taxon>Eukaryota</taxon>
        <taxon>Fungi</taxon>
        <taxon>Dikarya</taxon>
        <taxon>Ascomycota</taxon>
        <taxon>Pezizomycotina</taxon>
        <taxon>Sordariomycetes</taxon>
        <taxon>Hypocreomycetidae</taxon>
        <taxon>Hypocreales</taxon>
        <taxon>Bionectriaceae</taxon>
        <taxon>Clonostachys</taxon>
    </lineage>
</organism>
<protein>
    <recommendedName>
        <fullName evidence="4">F-box domain-containing protein</fullName>
    </recommendedName>
</protein>
<evidence type="ECO:0000256" key="1">
    <source>
        <dbReference type="SAM" id="MobiDB-lite"/>
    </source>
</evidence>
<evidence type="ECO:0008006" key="4">
    <source>
        <dbReference type="Google" id="ProtNLM"/>
    </source>
</evidence>
<feature type="region of interest" description="Disordered" evidence="1">
    <location>
        <begin position="608"/>
        <end position="637"/>
    </location>
</feature>
<evidence type="ECO:0000313" key="2">
    <source>
        <dbReference type="EMBL" id="CAG9980899.1"/>
    </source>
</evidence>
<comment type="caution">
    <text evidence="2">The sequence shown here is derived from an EMBL/GenBank/DDBJ whole genome shotgun (WGS) entry which is preliminary data.</text>
</comment>
<dbReference type="OrthoDB" id="3759773at2759"/>
<sequence length="637" mass="73691">MSSSLVHSRTQRVLVELEKSYATLQDVNEELRIVQADIYLASFKWNVLSCGLESSDRPEYWANTSGRSIWSFVRDEQKLKEWISRVHRGDLVSGDLLQLRESERKELQGLGDIKRDLEGIQHQLRQIINILSRPGLRSYNILDMPEEILCNIFEFVEDFPWEFHELWHFASKDIKNCRLTCQAFNRISSRFFLHSVPVGLTASSLSRFNEISSHPTISKGVHCVRAILRFYDTSLGDSLRAFILHNANMLRDRVQSIEEMKSWRYQKDVSEETGVRIVESLKEALACWHRVASDTQAQSLDDQDHPHLELLKATHERYQSLCAYQDEMWQSGRFLQAVATGVSRMPGAKAIFFHDWDLATPMRSSFYHSQDINEPLSEFMLQPMNYLTASDYRFRLRLCDMIAKLLVAVHHAGAWLERIDIRLSYVEFPSDLMPSPELRQQLPLAMQRLREFNFKCEGGFNGELTQDILYNIVGSCLDTGSLRKISIDMSSREPDKLCVGRVITSRHWQHLSKLFLYDVSFHFSELQLFVSRAPRSFSCAVMRCVYLLSGTWAEVLDTLREKPSIDDMVLTDPLGAECEDMSDEEMKRIFGRAKPLAPSQAELYILRQTSQNPLRDQQSLDQDAVDVESEDEMEAEQ</sequence>
<dbReference type="EMBL" id="CABFNO020001320">
    <property type="protein sequence ID" value="CAG9980899.1"/>
    <property type="molecule type" value="Genomic_DNA"/>
</dbReference>
<proteinExistence type="predicted"/>
<feature type="compositionally biased region" description="Polar residues" evidence="1">
    <location>
        <begin position="608"/>
        <end position="621"/>
    </location>
</feature>
<reference evidence="2" key="1">
    <citation type="submission" date="2021-10" db="EMBL/GenBank/DDBJ databases">
        <authorList>
            <person name="Piombo E."/>
        </authorList>
    </citation>
    <scope>NUCLEOTIDE SEQUENCE</scope>
</reference>
<evidence type="ECO:0000313" key="3">
    <source>
        <dbReference type="Proteomes" id="UP000754883"/>
    </source>
</evidence>
<dbReference type="CDD" id="cd09917">
    <property type="entry name" value="F-box_SF"/>
    <property type="match status" value="1"/>
</dbReference>
<name>A0A9N9U814_9HYPO</name>
<gene>
    <name evidence="2" type="ORF">CBYS24578_00018450</name>
</gene>
<accession>A0A9N9U814</accession>
<feature type="compositionally biased region" description="Acidic residues" evidence="1">
    <location>
        <begin position="623"/>
        <end position="637"/>
    </location>
</feature>